<accession>A0ABX7BGP7</accession>
<evidence type="ECO:0008006" key="4">
    <source>
        <dbReference type="Google" id="ProtNLM"/>
    </source>
</evidence>
<dbReference type="Proteomes" id="UP000595197">
    <property type="component" value="Chromosome"/>
</dbReference>
<evidence type="ECO:0000313" key="2">
    <source>
        <dbReference type="EMBL" id="QQP92251.1"/>
    </source>
</evidence>
<feature type="compositionally biased region" description="Basic and acidic residues" evidence="1">
    <location>
        <begin position="1"/>
        <end position="20"/>
    </location>
</feature>
<feature type="region of interest" description="Disordered" evidence="1">
    <location>
        <begin position="1"/>
        <end position="30"/>
    </location>
</feature>
<dbReference type="EMBL" id="CP067420">
    <property type="protein sequence ID" value="QQP92251.1"/>
    <property type="molecule type" value="Genomic_DNA"/>
</dbReference>
<organism evidence="2 3">
    <name type="scientific">Skermanella cutis</name>
    <dbReference type="NCBI Taxonomy" id="2775420"/>
    <lineage>
        <taxon>Bacteria</taxon>
        <taxon>Pseudomonadati</taxon>
        <taxon>Pseudomonadota</taxon>
        <taxon>Alphaproteobacteria</taxon>
        <taxon>Rhodospirillales</taxon>
        <taxon>Azospirillaceae</taxon>
        <taxon>Skermanella</taxon>
    </lineage>
</organism>
<reference evidence="2" key="1">
    <citation type="submission" date="2021-02" db="EMBL/GenBank/DDBJ databases">
        <title>Skermanella TT6 skin isolate.</title>
        <authorList>
            <person name="Lee K."/>
            <person name="Ganzorig M."/>
        </authorList>
    </citation>
    <scope>NUCLEOTIDE SEQUENCE</scope>
    <source>
        <strain evidence="2">TT6</strain>
    </source>
</reference>
<name>A0ABX7BGP7_9PROT</name>
<evidence type="ECO:0000313" key="3">
    <source>
        <dbReference type="Proteomes" id="UP000595197"/>
    </source>
</evidence>
<keyword evidence="3" id="KW-1185">Reference proteome</keyword>
<sequence>MNPAKTERPARDWSRVKPAEKPAVAPAKPPHDDAKLLSLLHSAKRELQGLRLVHLHLSLLKDKNLGDIATIRRAVQEISENSAFLQLFNLSNEDIIFLYKGIKFSTITDICQKIERLMLSRTQMTGLNPYREDSLYSIMELSLNFVNVIRFIEGLDVTGGPDGAKVRTKPSVTLEELARIERQMPIFDLSPYMLNQPVMDIRPEARNHREYFELYIAVKSVEDRLSPEFDITANRWLFNYFTSNLDQSILKTLNYGIDFIRGHKIGLNINLTTVLSAAFVKFDERLTAELRGNVVLEINKVDLIENESLYREVVDFARNRGYSICIDGLTPFWVTHMDLEYMACDYAKVFWSPDMLEMDRNEYDNLEERIRNQDNCRFVLARCGTVSGLLFAERIGIHLVQGRIVDNIIRKGVSVSDAINTARVMDD</sequence>
<gene>
    <name evidence="2" type="ORF">IGS68_00595</name>
</gene>
<dbReference type="InterPro" id="IPR035919">
    <property type="entry name" value="EAL_sf"/>
</dbReference>
<protein>
    <recommendedName>
        <fullName evidence="4">EAL domain-containing protein</fullName>
    </recommendedName>
</protein>
<evidence type="ECO:0000256" key="1">
    <source>
        <dbReference type="SAM" id="MobiDB-lite"/>
    </source>
</evidence>
<dbReference type="SUPFAM" id="SSF141868">
    <property type="entry name" value="EAL domain-like"/>
    <property type="match status" value="1"/>
</dbReference>
<proteinExistence type="predicted"/>